<proteinExistence type="inferred from homology"/>
<dbReference type="CDD" id="cd08946">
    <property type="entry name" value="SDR_e"/>
    <property type="match status" value="1"/>
</dbReference>
<protein>
    <recommendedName>
        <fullName evidence="2">NAD-dependent epimerase/dehydratase domain-containing protein</fullName>
    </recommendedName>
</protein>
<evidence type="ECO:0000313" key="3">
    <source>
        <dbReference type="EMBL" id="SVD01765.1"/>
    </source>
</evidence>
<feature type="non-terminal residue" evidence="3">
    <location>
        <position position="143"/>
    </location>
</feature>
<dbReference type="AlphaFoldDB" id="A0A382RX67"/>
<dbReference type="InterPro" id="IPR036291">
    <property type="entry name" value="NAD(P)-bd_dom_sf"/>
</dbReference>
<gene>
    <name evidence="3" type="ORF">METZ01_LOCUS354619</name>
</gene>
<dbReference type="SUPFAM" id="SSF51735">
    <property type="entry name" value="NAD(P)-binding Rossmann-fold domains"/>
    <property type="match status" value="1"/>
</dbReference>
<organism evidence="3">
    <name type="scientific">marine metagenome</name>
    <dbReference type="NCBI Taxonomy" id="408172"/>
    <lineage>
        <taxon>unclassified sequences</taxon>
        <taxon>metagenomes</taxon>
        <taxon>ecological metagenomes</taxon>
    </lineage>
</organism>
<evidence type="ECO:0000256" key="1">
    <source>
        <dbReference type="ARBA" id="ARBA00007637"/>
    </source>
</evidence>
<feature type="non-terminal residue" evidence="3">
    <location>
        <position position="1"/>
    </location>
</feature>
<dbReference type="EMBL" id="UINC01124545">
    <property type="protein sequence ID" value="SVD01765.1"/>
    <property type="molecule type" value="Genomic_DNA"/>
</dbReference>
<reference evidence="3" key="1">
    <citation type="submission" date="2018-05" db="EMBL/GenBank/DDBJ databases">
        <authorList>
            <person name="Lanie J.A."/>
            <person name="Ng W.-L."/>
            <person name="Kazmierczak K.M."/>
            <person name="Andrzejewski T.M."/>
            <person name="Davidsen T.M."/>
            <person name="Wayne K.J."/>
            <person name="Tettelin H."/>
            <person name="Glass J.I."/>
            <person name="Rusch D."/>
            <person name="Podicherti R."/>
            <person name="Tsui H.-C.T."/>
            <person name="Winkler M.E."/>
        </authorList>
    </citation>
    <scope>NUCLEOTIDE SEQUENCE</scope>
</reference>
<accession>A0A382RX67</accession>
<sequence length="143" mass="15948">VGAMLVPHLLGKGYAITVLDLMIYGQEVLSFHPQLNVVKGDIRNQTLLQEFVPGHDAVIHLACISNDPSFELNPELGKSINLDAFQPLVEISRNAGVKRFIYASSSSVYGLKEEKNVHEKMSLEPLTDYSRFKADCEKLLAEY</sequence>
<dbReference type="Pfam" id="PF01370">
    <property type="entry name" value="Epimerase"/>
    <property type="match status" value="1"/>
</dbReference>
<name>A0A382RX67_9ZZZZ</name>
<evidence type="ECO:0000259" key="2">
    <source>
        <dbReference type="Pfam" id="PF01370"/>
    </source>
</evidence>
<comment type="similarity">
    <text evidence="1">Belongs to the NAD(P)-dependent epimerase/dehydratase family.</text>
</comment>
<dbReference type="PANTHER" id="PTHR43000">
    <property type="entry name" value="DTDP-D-GLUCOSE 4,6-DEHYDRATASE-RELATED"/>
    <property type="match status" value="1"/>
</dbReference>
<feature type="domain" description="NAD-dependent epimerase/dehydratase" evidence="2">
    <location>
        <begin position="1"/>
        <end position="143"/>
    </location>
</feature>
<dbReference type="InterPro" id="IPR001509">
    <property type="entry name" value="Epimerase_deHydtase"/>
</dbReference>
<dbReference type="Gene3D" id="3.40.50.720">
    <property type="entry name" value="NAD(P)-binding Rossmann-like Domain"/>
    <property type="match status" value="1"/>
</dbReference>